<evidence type="ECO:0000313" key="3">
    <source>
        <dbReference type="Proteomes" id="UP000006906"/>
    </source>
</evidence>
<dbReference type="RefSeq" id="XP_042917429.1">
    <property type="nucleotide sequence ID" value="XM_043069454.1"/>
</dbReference>
<name>A0A2K3D022_CHLRE</name>
<dbReference type="OrthoDB" id="552994at2759"/>
<dbReference type="EMBL" id="CM008974">
    <property type="protein sequence ID" value="PNW73861.1"/>
    <property type="molecule type" value="Genomic_DNA"/>
</dbReference>
<dbReference type="InParanoid" id="A0A2K3D022"/>
<dbReference type="GeneID" id="66055968"/>
<feature type="compositionally biased region" description="Low complexity" evidence="1">
    <location>
        <begin position="124"/>
        <end position="160"/>
    </location>
</feature>
<feature type="region of interest" description="Disordered" evidence="1">
    <location>
        <begin position="113"/>
        <end position="176"/>
    </location>
</feature>
<evidence type="ECO:0000256" key="1">
    <source>
        <dbReference type="SAM" id="MobiDB-lite"/>
    </source>
</evidence>
<protein>
    <submittedName>
        <fullName evidence="2">Uncharacterized protein</fullName>
    </submittedName>
</protein>
<dbReference type="KEGG" id="cre:CHLRE_13g575776v5"/>
<organism evidence="2 3">
    <name type="scientific">Chlamydomonas reinhardtii</name>
    <name type="common">Chlamydomonas smithii</name>
    <dbReference type="NCBI Taxonomy" id="3055"/>
    <lineage>
        <taxon>Eukaryota</taxon>
        <taxon>Viridiplantae</taxon>
        <taxon>Chlorophyta</taxon>
        <taxon>core chlorophytes</taxon>
        <taxon>Chlorophyceae</taxon>
        <taxon>CS clade</taxon>
        <taxon>Chlamydomonadales</taxon>
        <taxon>Chlamydomonadaceae</taxon>
        <taxon>Chlamydomonas</taxon>
    </lineage>
</organism>
<reference evidence="2 3" key="1">
    <citation type="journal article" date="2007" name="Science">
        <title>The Chlamydomonas genome reveals the evolution of key animal and plant functions.</title>
        <authorList>
            <person name="Merchant S.S."/>
            <person name="Prochnik S.E."/>
            <person name="Vallon O."/>
            <person name="Harris E.H."/>
            <person name="Karpowicz S.J."/>
            <person name="Witman G.B."/>
            <person name="Terry A."/>
            <person name="Salamov A."/>
            <person name="Fritz-Laylin L.K."/>
            <person name="Marechal-Drouard L."/>
            <person name="Marshall W.F."/>
            <person name="Qu L.H."/>
            <person name="Nelson D.R."/>
            <person name="Sanderfoot A.A."/>
            <person name="Spalding M.H."/>
            <person name="Kapitonov V.V."/>
            <person name="Ren Q."/>
            <person name="Ferris P."/>
            <person name="Lindquist E."/>
            <person name="Shapiro H."/>
            <person name="Lucas S.M."/>
            <person name="Grimwood J."/>
            <person name="Schmutz J."/>
            <person name="Cardol P."/>
            <person name="Cerutti H."/>
            <person name="Chanfreau G."/>
            <person name="Chen C.L."/>
            <person name="Cognat V."/>
            <person name="Croft M.T."/>
            <person name="Dent R."/>
            <person name="Dutcher S."/>
            <person name="Fernandez E."/>
            <person name="Fukuzawa H."/>
            <person name="Gonzalez-Ballester D."/>
            <person name="Gonzalez-Halphen D."/>
            <person name="Hallmann A."/>
            <person name="Hanikenne M."/>
            <person name="Hippler M."/>
            <person name="Inwood W."/>
            <person name="Jabbari K."/>
            <person name="Kalanon M."/>
            <person name="Kuras R."/>
            <person name="Lefebvre P.A."/>
            <person name="Lemaire S.D."/>
            <person name="Lobanov A.V."/>
            <person name="Lohr M."/>
            <person name="Manuell A."/>
            <person name="Meier I."/>
            <person name="Mets L."/>
            <person name="Mittag M."/>
            <person name="Mittelmeier T."/>
            <person name="Moroney J.V."/>
            <person name="Moseley J."/>
            <person name="Napoli C."/>
            <person name="Nedelcu A.M."/>
            <person name="Niyogi K."/>
            <person name="Novoselov S.V."/>
            <person name="Paulsen I.T."/>
            <person name="Pazour G."/>
            <person name="Purton S."/>
            <person name="Ral J.P."/>
            <person name="Riano-Pachon D.M."/>
            <person name="Riekhof W."/>
            <person name="Rymarquis L."/>
            <person name="Schroda M."/>
            <person name="Stern D."/>
            <person name="Umen J."/>
            <person name="Willows R."/>
            <person name="Wilson N."/>
            <person name="Zimmer S.L."/>
            <person name="Allmer J."/>
            <person name="Balk J."/>
            <person name="Bisova K."/>
            <person name="Chen C.J."/>
            <person name="Elias M."/>
            <person name="Gendler K."/>
            <person name="Hauser C."/>
            <person name="Lamb M.R."/>
            <person name="Ledford H."/>
            <person name="Long J.C."/>
            <person name="Minagawa J."/>
            <person name="Page M.D."/>
            <person name="Pan J."/>
            <person name="Pootakham W."/>
            <person name="Roje S."/>
            <person name="Rose A."/>
            <person name="Stahlberg E."/>
            <person name="Terauchi A.M."/>
            <person name="Yang P."/>
            <person name="Ball S."/>
            <person name="Bowler C."/>
            <person name="Dieckmann C.L."/>
            <person name="Gladyshev V.N."/>
            <person name="Green P."/>
            <person name="Jorgensen R."/>
            <person name="Mayfield S."/>
            <person name="Mueller-Roeber B."/>
            <person name="Rajamani S."/>
            <person name="Sayre R.T."/>
            <person name="Brokstein P."/>
            <person name="Dubchak I."/>
            <person name="Goodstein D."/>
            <person name="Hornick L."/>
            <person name="Huang Y.W."/>
            <person name="Jhaveri J."/>
            <person name="Luo Y."/>
            <person name="Martinez D."/>
            <person name="Ngau W.C."/>
            <person name="Otillar B."/>
            <person name="Poliakov A."/>
            <person name="Porter A."/>
            <person name="Szajkowski L."/>
            <person name="Werner G."/>
            <person name="Zhou K."/>
            <person name="Grigoriev I.V."/>
            <person name="Rokhsar D.S."/>
            <person name="Grossman A.R."/>
        </authorList>
    </citation>
    <scope>NUCLEOTIDE SEQUENCE [LARGE SCALE GENOMIC DNA]</scope>
    <source>
        <strain evidence="3">CC-503</strain>
    </source>
</reference>
<accession>A0A2K3D022</accession>
<sequence length="427" mass="41150">MHQSWTGAVAVYLPKPPRGGLYPAIATAGLLGAGTGGGAGAAAAPSLARTQQLPLPLAPARSQLRGTWALSKGTATLTAALSEEGRGEFDLRVQLDGTTLWHQDVFRGAATVRLLAPPPPPPQQQQLAAAAAAALGPPNAAAPPHAQPGSQALPAAAEPAAGGGGSSTGAGGGRGSGGGTVPWMLLLLPRRADAAAATAPADGNGGAGAVGVAGAKDSAATAPASLAVAAEHAAGLPSTTSPAQPAACSPPAMVFRFNGPGEGRAFQSLLHAASRAREVLMQRAVDAATAAASAATAAAAAAVAARAPAAEAAALAQEQRQEAASGGNCAVEAVGPGGGGAGAGGAGAATADDMAAQAAGMSRQDIQAAIERFLLEPDFQALVMRVEEVWDEMEAAAEAQVAAAAATDGAPEEALQMDGAGADAGHS</sequence>
<dbReference type="Proteomes" id="UP000006906">
    <property type="component" value="Chromosome 13"/>
</dbReference>
<proteinExistence type="predicted"/>
<keyword evidence="3" id="KW-1185">Reference proteome</keyword>
<dbReference type="Gramene" id="PNW73861">
    <property type="protein sequence ID" value="PNW73861"/>
    <property type="gene ID" value="CHLRE_13g575776v5"/>
</dbReference>
<feature type="compositionally biased region" description="Low complexity" evidence="1">
    <location>
        <begin position="403"/>
        <end position="414"/>
    </location>
</feature>
<gene>
    <name evidence="2" type="ORF">CHLRE_13g575776v5</name>
</gene>
<evidence type="ECO:0000313" key="2">
    <source>
        <dbReference type="EMBL" id="PNW73861.1"/>
    </source>
</evidence>
<feature type="region of interest" description="Disordered" evidence="1">
    <location>
        <begin position="403"/>
        <end position="427"/>
    </location>
</feature>
<feature type="compositionally biased region" description="Gly residues" evidence="1">
    <location>
        <begin position="161"/>
        <end position="176"/>
    </location>
</feature>
<dbReference type="AlphaFoldDB" id="A0A2K3D022"/>